<organism evidence="3 4">
    <name type="scientific">Sphingomonas naasensis</name>
    <dbReference type="NCBI Taxonomy" id="1344951"/>
    <lineage>
        <taxon>Bacteria</taxon>
        <taxon>Pseudomonadati</taxon>
        <taxon>Pseudomonadota</taxon>
        <taxon>Alphaproteobacteria</taxon>
        <taxon>Sphingomonadales</taxon>
        <taxon>Sphingomonadaceae</taxon>
        <taxon>Sphingomonas</taxon>
    </lineage>
</organism>
<dbReference type="RefSeq" id="WP_135985284.1">
    <property type="nucleotide sequence ID" value="NZ_JAASQM010000003.1"/>
</dbReference>
<evidence type="ECO:0000256" key="1">
    <source>
        <dbReference type="SAM" id="MobiDB-lite"/>
    </source>
</evidence>
<feature type="region of interest" description="Disordered" evidence="1">
    <location>
        <begin position="66"/>
        <end position="114"/>
    </location>
</feature>
<dbReference type="EMBL" id="SRXU01000005">
    <property type="protein sequence ID" value="TGX41382.1"/>
    <property type="molecule type" value="Genomic_DNA"/>
</dbReference>
<feature type="signal peptide" evidence="2">
    <location>
        <begin position="1"/>
        <end position="24"/>
    </location>
</feature>
<keyword evidence="4" id="KW-1185">Reference proteome</keyword>
<keyword evidence="2" id="KW-0732">Signal</keyword>
<evidence type="ECO:0000256" key="2">
    <source>
        <dbReference type="SAM" id="SignalP"/>
    </source>
</evidence>
<evidence type="ECO:0000313" key="3">
    <source>
        <dbReference type="EMBL" id="TGX41382.1"/>
    </source>
</evidence>
<evidence type="ECO:0000313" key="4">
    <source>
        <dbReference type="Proteomes" id="UP000309848"/>
    </source>
</evidence>
<feature type="compositionally biased region" description="Polar residues" evidence="1">
    <location>
        <begin position="71"/>
        <end position="82"/>
    </location>
</feature>
<dbReference type="Proteomes" id="UP000309848">
    <property type="component" value="Unassembled WGS sequence"/>
</dbReference>
<comment type="caution">
    <text evidence="3">The sequence shown here is derived from an EMBL/GenBank/DDBJ whole genome shotgun (WGS) entry which is preliminary data.</text>
</comment>
<feature type="compositionally biased region" description="Polar residues" evidence="1">
    <location>
        <begin position="93"/>
        <end position="107"/>
    </location>
</feature>
<gene>
    <name evidence="3" type="ORF">E5A74_12135</name>
</gene>
<protein>
    <recommendedName>
        <fullName evidence="5">Secreted protein</fullName>
    </recommendedName>
</protein>
<name>A0A4V3QW63_9SPHN</name>
<feature type="chain" id="PRO_5020958132" description="Secreted protein" evidence="2">
    <location>
        <begin position="25"/>
        <end position="139"/>
    </location>
</feature>
<accession>A0A4V3QW63</accession>
<reference evidence="3 4" key="1">
    <citation type="submission" date="2019-04" db="EMBL/GenBank/DDBJ databases">
        <title>Sphingomonas psychrotolerans sp. nov., isolated from soil in the Tianshan Mountains, Xinjiang, China.</title>
        <authorList>
            <person name="Luo Y."/>
            <person name="Sheng H."/>
        </authorList>
    </citation>
    <scope>NUCLEOTIDE SEQUENCE [LARGE SCALE GENOMIC DNA]</scope>
    <source>
        <strain evidence="3 4">KIS18-15</strain>
    </source>
</reference>
<proteinExistence type="predicted"/>
<dbReference type="OrthoDB" id="7391233at2"/>
<dbReference type="AlphaFoldDB" id="A0A4V3QW63"/>
<evidence type="ECO:0008006" key="5">
    <source>
        <dbReference type="Google" id="ProtNLM"/>
    </source>
</evidence>
<sequence>MLKRILIVASAIAAPALLPTAVQAQNSQQTRSANAPVGGVLTVFGNDPCPADTVCVRAPESDRYRIPGELRQQTGRPQTNESWAVRSQDALDASTNRTGTGSCTTVGPSGGTGCLGRKITTAKAEARARREEQTDLPLP</sequence>